<proteinExistence type="predicted"/>
<accession>A0A1H6ZLZ5</accession>
<dbReference type="STRING" id="84035.SAMN05660742_11021"/>
<keyword evidence="2" id="KW-1185">Reference proteome</keyword>
<dbReference type="EMBL" id="FNZK01000010">
    <property type="protein sequence ID" value="SEJ54543.1"/>
    <property type="molecule type" value="Genomic_DNA"/>
</dbReference>
<dbReference type="RefSeq" id="WP_091831598.1">
    <property type="nucleotide sequence ID" value="NZ_FNZK01000010.1"/>
</dbReference>
<dbReference type="Proteomes" id="UP000199662">
    <property type="component" value="Unassembled WGS sequence"/>
</dbReference>
<organism evidence="1 2">
    <name type="scientific">Propionispira arboris</name>
    <dbReference type="NCBI Taxonomy" id="84035"/>
    <lineage>
        <taxon>Bacteria</taxon>
        <taxon>Bacillati</taxon>
        <taxon>Bacillota</taxon>
        <taxon>Negativicutes</taxon>
        <taxon>Selenomonadales</taxon>
        <taxon>Selenomonadaceae</taxon>
        <taxon>Propionispira</taxon>
    </lineage>
</organism>
<dbReference type="AlphaFoldDB" id="A0A1H6ZLZ5"/>
<sequence>MRNIGKHLHIARLLVAGFLGLSISMAIVPCQAYFKGAPAYNSNYRPIYAHQGVEVYVDLASIHIMKEDNKNLEFTVLTAFCEEDADMVTESGKTMHFLVNKSTRQAWIWAENKQTWMYLDLNRTPYGYEESSFTAVNLCYAYLHGEFLNDSSGDATAVGGNYKGN</sequence>
<reference evidence="1 2" key="1">
    <citation type="submission" date="2016-10" db="EMBL/GenBank/DDBJ databases">
        <authorList>
            <person name="de Groot N.N."/>
        </authorList>
    </citation>
    <scope>NUCLEOTIDE SEQUENCE [LARGE SCALE GENOMIC DNA]</scope>
    <source>
        <strain evidence="1 2">DSM 2179</strain>
    </source>
</reference>
<gene>
    <name evidence="1" type="ORF">SAMN05660742_11021</name>
</gene>
<name>A0A1H6ZLZ5_9FIRM</name>
<evidence type="ECO:0000313" key="1">
    <source>
        <dbReference type="EMBL" id="SEJ54543.1"/>
    </source>
</evidence>
<protein>
    <submittedName>
        <fullName evidence="1">Uncharacterized protein</fullName>
    </submittedName>
</protein>
<evidence type="ECO:0000313" key="2">
    <source>
        <dbReference type="Proteomes" id="UP000199662"/>
    </source>
</evidence>